<dbReference type="InterPro" id="IPR027051">
    <property type="entry name" value="XdhC_Rossmann_dom"/>
</dbReference>
<dbReference type="PROSITE" id="PS50890">
    <property type="entry name" value="PUA"/>
    <property type="match status" value="1"/>
</dbReference>
<feature type="non-terminal residue" evidence="3">
    <location>
        <position position="249"/>
    </location>
</feature>
<organism evidence="3">
    <name type="scientific">marine metagenome</name>
    <dbReference type="NCBI Taxonomy" id="408172"/>
    <lineage>
        <taxon>unclassified sequences</taxon>
        <taxon>metagenomes</taxon>
        <taxon>ecological metagenomes</taxon>
    </lineage>
</organism>
<gene>
    <name evidence="3" type="ORF">METZ01_LOCUS265192</name>
</gene>
<dbReference type="Pfam" id="PF13478">
    <property type="entry name" value="XdhC_C"/>
    <property type="match status" value="1"/>
</dbReference>
<dbReference type="NCBIfam" id="TIGR02964">
    <property type="entry name" value="xanthine_xdhC"/>
    <property type="match status" value="1"/>
</dbReference>
<accession>A0A382JKS5</accession>
<evidence type="ECO:0000259" key="2">
    <source>
        <dbReference type="Pfam" id="PF13478"/>
    </source>
</evidence>
<evidence type="ECO:0008006" key="4">
    <source>
        <dbReference type="Google" id="ProtNLM"/>
    </source>
</evidence>
<feature type="domain" description="XdhC Rossmann" evidence="2">
    <location>
        <begin position="140"/>
        <end position="249"/>
    </location>
</feature>
<sequence>MITEDAGSTPRDAGAWILVDREATLGTLGGGQLEQIAEDAAKEFLDDPRCGRRSTLRCVLGPDARQCCGGAVKLALELLDANAAPWLKKAADSIQSDTDDAVLFPTRDVSATPRVISASRSVSPASGVHLQSLRDPRPRLFLFGAGHVGRSLCTIASQLPLRLMALDSRDAMRALIPHADNVTVANMTEPESCVGSIPRNAAVLVMTHSHELDYELCRALLKRDDLAFIGLIGSHSKAARFRHRLRKDG</sequence>
<protein>
    <recommendedName>
        <fullName evidence="4">XdhC Rossmann domain-containing protein</fullName>
    </recommendedName>
</protein>
<dbReference type="PANTHER" id="PTHR30388">
    <property type="entry name" value="ALDEHYDE OXIDOREDUCTASE MOLYBDENUM COFACTOR ASSEMBLY PROTEIN"/>
    <property type="match status" value="1"/>
</dbReference>
<feature type="domain" description="XdhC- CoxI" evidence="1">
    <location>
        <begin position="2"/>
        <end position="48"/>
    </location>
</feature>
<dbReference type="Gene3D" id="3.40.50.720">
    <property type="entry name" value="NAD(P)-binding Rossmann-like Domain"/>
    <property type="match status" value="1"/>
</dbReference>
<dbReference type="Pfam" id="PF02625">
    <property type="entry name" value="XdhC_CoxI"/>
    <property type="match status" value="1"/>
</dbReference>
<dbReference type="InterPro" id="IPR052698">
    <property type="entry name" value="MoCofactor_Util/Proc"/>
</dbReference>
<dbReference type="InterPro" id="IPR003777">
    <property type="entry name" value="XdhC_CoxI"/>
</dbReference>
<evidence type="ECO:0000259" key="1">
    <source>
        <dbReference type="Pfam" id="PF02625"/>
    </source>
</evidence>
<dbReference type="AlphaFoldDB" id="A0A382JKS5"/>
<name>A0A382JKS5_9ZZZZ</name>
<evidence type="ECO:0000313" key="3">
    <source>
        <dbReference type="EMBL" id="SVC12338.1"/>
    </source>
</evidence>
<reference evidence="3" key="1">
    <citation type="submission" date="2018-05" db="EMBL/GenBank/DDBJ databases">
        <authorList>
            <person name="Lanie J.A."/>
            <person name="Ng W.-L."/>
            <person name="Kazmierczak K.M."/>
            <person name="Andrzejewski T.M."/>
            <person name="Davidsen T.M."/>
            <person name="Wayne K.J."/>
            <person name="Tettelin H."/>
            <person name="Glass J.I."/>
            <person name="Rusch D."/>
            <person name="Podicherti R."/>
            <person name="Tsui H.-C.T."/>
            <person name="Winkler M.E."/>
        </authorList>
    </citation>
    <scope>NUCLEOTIDE SEQUENCE</scope>
</reference>
<dbReference type="InterPro" id="IPR014308">
    <property type="entry name" value="Xanthine_DH_XdhC"/>
</dbReference>
<dbReference type="PANTHER" id="PTHR30388:SF6">
    <property type="entry name" value="XANTHINE DEHYDROGENASE SUBUNIT A-RELATED"/>
    <property type="match status" value="1"/>
</dbReference>
<proteinExistence type="predicted"/>
<dbReference type="EMBL" id="UINC01074792">
    <property type="protein sequence ID" value="SVC12338.1"/>
    <property type="molecule type" value="Genomic_DNA"/>
</dbReference>